<evidence type="ECO:0000256" key="3">
    <source>
        <dbReference type="ARBA" id="ARBA00012054"/>
    </source>
</evidence>
<comment type="similarity">
    <text evidence="2 10">Belongs to the gluconokinase GntK/GntV family.</text>
</comment>
<evidence type="ECO:0000256" key="2">
    <source>
        <dbReference type="ARBA" id="ARBA00008420"/>
    </source>
</evidence>
<dbReference type="GO" id="GO:0005737">
    <property type="term" value="C:cytoplasm"/>
    <property type="evidence" value="ECO:0007669"/>
    <property type="project" value="TreeGrafter"/>
</dbReference>
<dbReference type="InterPro" id="IPR027417">
    <property type="entry name" value="P-loop_NTPase"/>
</dbReference>
<proteinExistence type="inferred from homology"/>
<dbReference type="GO" id="GO:0046316">
    <property type="term" value="F:gluconokinase activity"/>
    <property type="evidence" value="ECO:0007669"/>
    <property type="project" value="UniProtKB-EC"/>
</dbReference>
<evidence type="ECO:0000256" key="7">
    <source>
        <dbReference type="ARBA" id="ARBA00022840"/>
    </source>
</evidence>
<keyword evidence="4 10" id="KW-0808">Transferase</keyword>
<gene>
    <name evidence="11" type="ORF">GK011_20990</name>
    <name evidence="12" type="ORF">GN242_18970</name>
</gene>
<dbReference type="GO" id="GO:0005524">
    <property type="term" value="F:ATP binding"/>
    <property type="evidence" value="ECO:0007669"/>
    <property type="project" value="UniProtKB-KW"/>
</dbReference>
<keyword evidence="5 10" id="KW-0547">Nucleotide-binding</keyword>
<dbReference type="FunFam" id="3.40.50.300:FF:000522">
    <property type="entry name" value="Gluconokinase"/>
    <property type="match status" value="1"/>
</dbReference>
<comment type="pathway">
    <text evidence="1">Carbohydrate acid metabolism.</text>
</comment>
<dbReference type="CDD" id="cd02021">
    <property type="entry name" value="GntK"/>
    <property type="match status" value="1"/>
</dbReference>
<evidence type="ECO:0000256" key="6">
    <source>
        <dbReference type="ARBA" id="ARBA00022777"/>
    </source>
</evidence>
<dbReference type="Proteomes" id="UP000424752">
    <property type="component" value="Chromosome"/>
</dbReference>
<evidence type="ECO:0000256" key="4">
    <source>
        <dbReference type="ARBA" id="ARBA00022679"/>
    </source>
</evidence>
<dbReference type="KEGG" id="erwi:GN242_18970"/>
<evidence type="ECO:0000256" key="5">
    <source>
        <dbReference type="ARBA" id="ARBA00022741"/>
    </source>
</evidence>
<dbReference type="AlphaFoldDB" id="A0A6I6ESG0"/>
<evidence type="ECO:0000313" key="14">
    <source>
        <dbReference type="Proteomes" id="UP000480164"/>
    </source>
</evidence>
<evidence type="ECO:0000256" key="9">
    <source>
        <dbReference type="ARBA" id="ARBA00048090"/>
    </source>
</evidence>
<dbReference type="RefSeq" id="WP_154754623.1">
    <property type="nucleotide sequence ID" value="NZ_CP046509.1"/>
</dbReference>
<evidence type="ECO:0000256" key="10">
    <source>
        <dbReference type="RuleBase" id="RU363066"/>
    </source>
</evidence>
<evidence type="ECO:0000313" key="12">
    <source>
        <dbReference type="EMBL" id="QGU89771.1"/>
    </source>
</evidence>
<comment type="catalytic activity">
    <reaction evidence="9 10">
        <text>D-gluconate + ATP = 6-phospho-D-gluconate + ADP + H(+)</text>
        <dbReference type="Rhea" id="RHEA:19433"/>
        <dbReference type="ChEBI" id="CHEBI:15378"/>
        <dbReference type="ChEBI" id="CHEBI:18391"/>
        <dbReference type="ChEBI" id="CHEBI:30616"/>
        <dbReference type="ChEBI" id="CHEBI:58759"/>
        <dbReference type="ChEBI" id="CHEBI:456216"/>
        <dbReference type="EC" id="2.7.1.12"/>
    </reaction>
</comment>
<name>A0A6I6ESG0_9GAMM</name>
<dbReference type="EMBL" id="WLZX01000016">
    <property type="protein sequence ID" value="MTD29404.1"/>
    <property type="molecule type" value="Genomic_DNA"/>
</dbReference>
<sequence>MGVSGCGKSAVAQSLAAQSGIPCLDGDFLHPRHNVDKMAAGDALDDNDRLPWLQALNDAAYAMLRTNTTSLMVCSALKKRYRDMLRHGNSGLHFIFLNGSHDVIKERLRKRKGHYFREDMLDSQFRDLEMPSIDEKDIVIINIERPLEQVVAECINKIQGS</sequence>
<dbReference type="NCBIfam" id="TIGR01313">
    <property type="entry name" value="therm_gnt_kin"/>
    <property type="match status" value="1"/>
</dbReference>
<dbReference type="SUPFAM" id="SSF52540">
    <property type="entry name" value="P-loop containing nucleoside triphosphate hydrolases"/>
    <property type="match status" value="1"/>
</dbReference>
<dbReference type="GO" id="GO:0019521">
    <property type="term" value="P:D-gluconate metabolic process"/>
    <property type="evidence" value="ECO:0007669"/>
    <property type="project" value="UniProtKB-KW"/>
</dbReference>
<evidence type="ECO:0000256" key="8">
    <source>
        <dbReference type="ARBA" id="ARBA00023064"/>
    </source>
</evidence>
<dbReference type="Pfam" id="PF13671">
    <property type="entry name" value="AAA_33"/>
    <property type="match status" value="1"/>
</dbReference>
<keyword evidence="8" id="KW-0311">Gluconate utilization</keyword>
<reference evidence="11 14" key="1">
    <citation type="submission" date="2019-11" db="EMBL/GenBank/DDBJ databases">
        <title>Erwinia sp. nov., isolated from feces of birds in Tibet plateau of China.</title>
        <authorList>
            <person name="Ge Y."/>
        </authorList>
    </citation>
    <scope>NUCLEOTIDE SEQUENCE [LARGE SCALE GENOMIC DNA]</scope>
    <source>
        <strain evidence="11 14">J316</strain>
    </source>
</reference>
<dbReference type="PANTHER" id="PTHR43442">
    <property type="entry name" value="GLUCONOKINASE-RELATED"/>
    <property type="match status" value="1"/>
</dbReference>
<dbReference type="EMBL" id="CP046509">
    <property type="protein sequence ID" value="QGU89771.1"/>
    <property type="molecule type" value="Genomic_DNA"/>
</dbReference>
<reference evidence="12 13" key="2">
    <citation type="submission" date="2019-12" db="EMBL/GenBank/DDBJ databases">
        <title>Erwinia sp. nov., isolated from droppings of birds in the Qinghai-Tiebt plateau of China.</title>
        <authorList>
            <person name="Ge Y."/>
        </authorList>
    </citation>
    <scope>NUCLEOTIDE SEQUENCE [LARGE SCALE GENOMIC DNA]</scope>
    <source>
        <strain evidence="12 13">J780</strain>
    </source>
</reference>
<dbReference type="EC" id="2.7.1.12" evidence="3 10"/>
<dbReference type="Gene3D" id="3.40.50.300">
    <property type="entry name" value="P-loop containing nucleotide triphosphate hydrolases"/>
    <property type="match status" value="1"/>
</dbReference>
<evidence type="ECO:0000313" key="13">
    <source>
        <dbReference type="Proteomes" id="UP000424752"/>
    </source>
</evidence>
<keyword evidence="14" id="KW-1185">Reference proteome</keyword>
<evidence type="ECO:0000256" key="1">
    <source>
        <dbReference type="ARBA" id="ARBA00004761"/>
    </source>
</evidence>
<accession>A0A6L6GVI0</accession>
<accession>A0A6I6ESG0</accession>
<keyword evidence="6 10" id="KW-0418">Kinase</keyword>
<organism evidence="12 13">
    <name type="scientific">Erwinia sorbitola</name>
    <dbReference type="NCBI Taxonomy" id="2681984"/>
    <lineage>
        <taxon>Bacteria</taxon>
        <taxon>Pseudomonadati</taxon>
        <taxon>Pseudomonadota</taxon>
        <taxon>Gammaproteobacteria</taxon>
        <taxon>Enterobacterales</taxon>
        <taxon>Erwiniaceae</taxon>
        <taxon>Erwinia</taxon>
    </lineage>
</organism>
<dbReference type="Proteomes" id="UP000480164">
    <property type="component" value="Unassembled WGS sequence"/>
</dbReference>
<protein>
    <recommendedName>
        <fullName evidence="3 10">Gluconokinase</fullName>
        <ecNumber evidence="3 10">2.7.1.12</ecNumber>
    </recommendedName>
</protein>
<evidence type="ECO:0000313" key="11">
    <source>
        <dbReference type="EMBL" id="MTD29404.1"/>
    </source>
</evidence>
<dbReference type="PANTHER" id="PTHR43442:SF1">
    <property type="entry name" value="THERMORESISTANT GLUCONOKINASE"/>
    <property type="match status" value="1"/>
</dbReference>
<keyword evidence="7 10" id="KW-0067">ATP-binding</keyword>
<dbReference type="InterPro" id="IPR006001">
    <property type="entry name" value="Therm_gnt_kin"/>
</dbReference>